<accession>A0A0D2A0R8</accession>
<feature type="compositionally biased region" description="Polar residues" evidence="1">
    <location>
        <begin position="141"/>
        <end position="157"/>
    </location>
</feature>
<dbReference type="EMBL" id="KN847522">
    <property type="protein sequence ID" value="KIV92668.1"/>
    <property type="molecule type" value="Genomic_DNA"/>
</dbReference>
<evidence type="ECO:0000313" key="3">
    <source>
        <dbReference type="EMBL" id="KIV92668.1"/>
    </source>
</evidence>
<dbReference type="PANTHER" id="PTHR39477:SF1">
    <property type="entry name" value="BETA-FLANKING PROTEIN"/>
    <property type="match status" value="1"/>
</dbReference>
<dbReference type="Pfam" id="PF24845">
    <property type="entry name" value="DUF7721"/>
    <property type="match status" value="1"/>
</dbReference>
<sequence>MSFSGDRMGGSGQSSNDGGYSQRFGNPSNSADFDQDEVMKHSSSGEKSLFSSALSFLGNNQPNANDVDENQLQQSHQQLYEQGGKNQQHDASSLGAGAAMQVFQMFTGGGGSNNASSGGSGGSGGSQSQMIAMAMKEASSLVDNQKQQGNVKSGTDKQSVINKAAQYALQMYLKKNLGGGSGGGLASGLGGLLGGGGSSGGSSGGASAGGLMDMASKFLK</sequence>
<feature type="compositionally biased region" description="Polar residues" evidence="1">
    <location>
        <begin position="13"/>
        <end position="32"/>
    </location>
</feature>
<dbReference type="OMA" id="KFTQGET"/>
<feature type="region of interest" description="Disordered" evidence="1">
    <location>
        <begin position="1"/>
        <end position="46"/>
    </location>
</feature>
<gene>
    <name evidence="3" type="ORF">PV10_03941</name>
</gene>
<reference evidence="3 4" key="1">
    <citation type="submission" date="2015-01" db="EMBL/GenBank/DDBJ databases">
        <title>The Genome Sequence of Exophiala mesophila CBS40295.</title>
        <authorList>
            <consortium name="The Broad Institute Genomics Platform"/>
            <person name="Cuomo C."/>
            <person name="de Hoog S."/>
            <person name="Gorbushina A."/>
            <person name="Stielow B."/>
            <person name="Teixiera M."/>
            <person name="Abouelleil A."/>
            <person name="Chapman S.B."/>
            <person name="Priest M."/>
            <person name="Young S.K."/>
            <person name="Wortman J."/>
            <person name="Nusbaum C."/>
            <person name="Birren B."/>
        </authorList>
    </citation>
    <scope>NUCLEOTIDE SEQUENCE [LARGE SCALE GENOMIC DNA]</scope>
    <source>
        <strain evidence="3 4">CBS 40295</strain>
    </source>
</reference>
<dbReference type="OrthoDB" id="2290255at2759"/>
<name>A0A0D2A0R8_EXOME</name>
<dbReference type="Proteomes" id="UP000054302">
    <property type="component" value="Unassembled WGS sequence"/>
</dbReference>
<feature type="region of interest" description="Disordered" evidence="1">
    <location>
        <begin position="137"/>
        <end position="157"/>
    </location>
</feature>
<dbReference type="PANTHER" id="PTHR39477">
    <property type="entry name" value="CHROMOSOME 8, WHOLE GENOME SHOTGUN SEQUENCE"/>
    <property type="match status" value="1"/>
</dbReference>
<dbReference type="AlphaFoldDB" id="A0A0D2A0R8"/>
<feature type="domain" description="DUF7721" evidence="2">
    <location>
        <begin position="40"/>
        <end position="111"/>
    </location>
</feature>
<evidence type="ECO:0000313" key="4">
    <source>
        <dbReference type="Proteomes" id="UP000054302"/>
    </source>
</evidence>
<protein>
    <recommendedName>
        <fullName evidence="2">DUF7721 domain-containing protein</fullName>
    </recommendedName>
</protein>
<dbReference type="RefSeq" id="XP_016224242.1">
    <property type="nucleotide sequence ID" value="XM_016368454.1"/>
</dbReference>
<dbReference type="InterPro" id="IPR056138">
    <property type="entry name" value="DUF7721"/>
</dbReference>
<proteinExistence type="predicted"/>
<dbReference type="VEuPathDB" id="FungiDB:PV10_03941"/>
<dbReference type="GeneID" id="27321786"/>
<keyword evidence="4" id="KW-1185">Reference proteome</keyword>
<dbReference type="HOGENOM" id="CLU_063290_2_1_1"/>
<evidence type="ECO:0000256" key="1">
    <source>
        <dbReference type="SAM" id="MobiDB-lite"/>
    </source>
</evidence>
<evidence type="ECO:0000259" key="2">
    <source>
        <dbReference type="Pfam" id="PF24845"/>
    </source>
</evidence>
<organism evidence="3 4">
    <name type="scientific">Exophiala mesophila</name>
    <name type="common">Black yeast-like fungus</name>
    <dbReference type="NCBI Taxonomy" id="212818"/>
    <lineage>
        <taxon>Eukaryota</taxon>
        <taxon>Fungi</taxon>
        <taxon>Dikarya</taxon>
        <taxon>Ascomycota</taxon>
        <taxon>Pezizomycotina</taxon>
        <taxon>Eurotiomycetes</taxon>
        <taxon>Chaetothyriomycetidae</taxon>
        <taxon>Chaetothyriales</taxon>
        <taxon>Herpotrichiellaceae</taxon>
        <taxon>Exophiala</taxon>
    </lineage>
</organism>